<evidence type="ECO:0000313" key="2">
    <source>
        <dbReference type="Proteomes" id="UP000236291"/>
    </source>
</evidence>
<accession>A0A2K3NQL3</accession>
<comment type="caution">
    <text evidence="1">The sequence shown here is derived from an EMBL/GenBank/DDBJ whole genome shotgun (WGS) entry which is preliminary data.</text>
</comment>
<dbReference type="Proteomes" id="UP000236291">
    <property type="component" value="Unassembled WGS sequence"/>
</dbReference>
<organism evidence="1 2">
    <name type="scientific">Trifolium pratense</name>
    <name type="common">Red clover</name>
    <dbReference type="NCBI Taxonomy" id="57577"/>
    <lineage>
        <taxon>Eukaryota</taxon>
        <taxon>Viridiplantae</taxon>
        <taxon>Streptophyta</taxon>
        <taxon>Embryophyta</taxon>
        <taxon>Tracheophyta</taxon>
        <taxon>Spermatophyta</taxon>
        <taxon>Magnoliopsida</taxon>
        <taxon>eudicotyledons</taxon>
        <taxon>Gunneridae</taxon>
        <taxon>Pentapetalae</taxon>
        <taxon>rosids</taxon>
        <taxon>fabids</taxon>
        <taxon>Fabales</taxon>
        <taxon>Fabaceae</taxon>
        <taxon>Papilionoideae</taxon>
        <taxon>50 kb inversion clade</taxon>
        <taxon>NPAAA clade</taxon>
        <taxon>Hologalegina</taxon>
        <taxon>IRL clade</taxon>
        <taxon>Trifolieae</taxon>
        <taxon>Trifolium</taxon>
    </lineage>
</organism>
<name>A0A2K3NQL3_TRIPR</name>
<gene>
    <name evidence="1" type="ORF">L195_g001765</name>
</gene>
<protein>
    <submittedName>
        <fullName evidence="1">Uncharacterized protein</fullName>
    </submittedName>
</protein>
<proteinExistence type="predicted"/>
<evidence type="ECO:0000313" key="1">
    <source>
        <dbReference type="EMBL" id="PNY05319.1"/>
    </source>
</evidence>
<dbReference type="AlphaFoldDB" id="A0A2K3NQL3"/>
<sequence>MGWCSWKQLYWWVGSSSMEFLTMVVKLSASGICKFCCRNMKYHELLGKNFFANEVIVEFYVFGSRVQDGIMSQDYINNGYTLILT</sequence>
<reference evidence="1 2" key="2">
    <citation type="journal article" date="2017" name="Front. Plant Sci.">
        <title>Gene Classification and Mining of Molecular Markers Useful in Red Clover (Trifolium pratense) Breeding.</title>
        <authorList>
            <person name="Istvanek J."/>
            <person name="Dluhosova J."/>
            <person name="Dluhos P."/>
            <person name="Patkova L."/>
            <person name="Nedelnik J."/>
            <person name="Repkova J."/>
        </authorList>
    </citation>
    <scope>NUCLEOTIDE SEQUENCE [LARGE SCALE GENOMIC DNA]</scope>
    <source>
        <strain evidence="2">cv. Tatra</strain>
        <tissue evidence="1">Young leaves</tissue>
    </source>
</reference>
<dbReference type="EMBL" id="ASHM01000740">
    <property type="protein sequence ID" value="PNY05319.1"/>
    <property type="molecule type" value="Genomic_DNA"/>
</dbReference>
<reference evidence="1 2" key="1">
    <citation type="journal article" date="2014" name="Am. J. Bot.">
        <title>Genome assembly and annotation for red clover (Trifolium pratense; Fabaceae).</title>
        <authorList>
            <person name="Istvanek J."/>
            <person name="Jaros M."/>
            <person name="Krenek A."/>
            <person name="Repkova J."/>
        </authorList>
    </citation>
    <scope>NUCLEOTIDE SEQUENCE [LARGE SCALE GENOMIC DNA]</scope>
    <source>
        <strain evidence="2">cv. Tatra</strain>
        <tissue evidence="1">Young leaves</tissue>
    </source>
</reference>